<accession>A0A8J6BVV4</accession>
<organism evidence="1 2">
    <name type="scientific">Zizania palustris</name>
    <name type="common">Northern wild rice</name>
    <dbReference type="NCBI Taxonomy" id="103762"/>
    <lineage>
        <taxon>Eukaryota</taxon>
        <taxon>Viridiplantae</taxon>
        <taxon>Streptophyta</taxon>
        <taxon>Embryophyta</taxon>
        <taxon>Tracheophyta</taxon>
        <taxon>Spermatophyta</taxon>
        <taxon>Magnoliopsida</taxon>
        <taxon>Liliopsida</taxon>
        <taxon>Poales</taxon>
        <taxon>Poaceae</taxon>
        <taxon>BOP clade</taxon>
        <taxon>Oryzoideae</taxon>
        <taxon>Oryzeae</taxon>
        <taxon>Zizaniinae</taxon>
        <taxon>Zizania</taxon>
    </lineage>
</organism>
<name>A0A8J6BVV4_ZIZPA</name>
<comment type="caution">
    <text evidence="1">The sequence shown here is derived from an EMBL/GenBank/DDBJ whole genome shotgun (WGS) entry which is preliminary data.</text>
</comment>
<gene>
    <name evidence="1" type="ORF">GUJ93_ZPchr0013g36137</name>
</gene>
<dbReference type="Proteomes" id="UP000729402">
    <property type="component" value="Unassembled WGS sequence"/>
</dbReference>
<keyword evidence="2" id="KW-1185">Reference proteome</keyword>
<evidence type="ECO:0000313" key="2">
    <source>
        <dbReference type="Proteomes" id="UP000729402"/>
    </source>
</evidence>
<evidence type="ECO:0000313" key="1">
    <source>
        <dbReference type="EMBL" id="KAG8096974.1"/>
    </source>
</evidence>
<sequence>MEAKLILTEIIALEMVHFLANPSPHALPIAGLRRDAHRCFVAVTRALGRGVLRDGGEAGLRELSSVLRAEGARTEAAEAGGIGEQHAEAVEAGDIRVALPRVLREHHATRERFRNIQLQILDALVVNCHEECWPYSL</sequence>
<protein>
    <submittedName>
        <fullName evidence="1">Uncharacterized protein</fullName>
    </submittedName>
</protein>
<reference evidence="1" key="1">
    <citation type="journal article" date="2021" name="bioRxiv">
        <title>Whole Genome Assembly and Annotation of Northern Wild Rice, Zizania palustris L., Supports a Whole Genome Duplication in the Zizania Genus.</title>
        <authorList>
            <person name="Haas M."/>
            <person name="Kono T."/>
            <person name="Macchietto M."/>
            <person name="Millas R."/>
            <person name="McGilp L."/>
            <person name="Shao M."/>
            <person name="Duquette J."/>
            <person name="Hirsch C.N."/>
            <person name="Kimball J."/>
        </authorList>
    </citation>
    <scope>NUCLEOTIDE SEQUENCE</scope>
    <source>
        <tissue evidence="1">Fresh leaf tissue</tissue>
    </source>
</reference>
<reference evidence="1" key="2">
    <citation type="submission" date="2021-02" db="EMBL/GenBank/DDBJ databases">
        <authorList>
            <person name="Kimball J.A."/>
            <person name="Haas M.W."/>
            <person name="Macchietto M."/>
            <person name="Kono T."/>
            <person name="Duquette J."/>
            <person name="Shao M."/>
        </authorList>
    </citation>
    <scope>NUCLEOTIDE SEQUENCE</scope>
    <source>
        <tissue evidence="1">Fresh leaf tissue</tissue>
    </source>
</reference>
<dbReference type="EMBL" id="JAAALK010000079">
    <property type="protein sequence ID" value="KAG8096974.1"/>
    <property type="molecule type" value="Genomic_DNA"/>
</dbReference>
<dbReference type="AlphaFoldDB" id="A0A8J6BVV4"/>
<proteinExistence type="predicted"/>